<dbReference type="PROSITE" id="PS51257">
    <property type="entry name" value="PROKAR_LIPOPROTEIN"/>
    <property type="match status" value="1"/>
</dbReference>
<keyword evidence="2" id="KW-0732">Signal</keyword>
<evidence type="ECO:0000259" key="3">
    <source>
        <dbReference type="PROSITE" id="PS50198"/>
    </source>
</evidence>
<gene>
    <name evidence="4" type="ORF">SAMN02745225_01404</name>
</gene>
<dbReference type="Gene3D" id="3.10.50.40">
    <property type="match status" value="1"/>
</dbReference>
<dbReference type="InterPro" id="IPR000297">
    <property type="entry name" value="PPIase_PpiC"/>
</dbReference>
<dbReference type="EMBL" id="FQUL01000018">
    <property type="protein sequence ID" value="SHE71333.1"/>
    <property type="molecule type" value="Genomic_DNA"/>
</dbReference>
<feature type="chain" id="PRO_5012160418" evidence="2">
    <location>
        <begin position="29"/>
        <end position="340"/>
    </location>
</feature>
<dbReference type="PROSITE" id="PS50198">
    <property type="entry name" value="PPIC_PPIASE_2"/>
    <property type="match status" value="1"/>
</dbReference>
<accession>A0A1M4VR63</accession>
<reference evidence="5" key="1">
    <citation type="submission" date="2016-11" db="EMBL/GenBank/DDBJ databases">
        <authorList>
            <person name="Varghese N."/>
            <person name="Submissions S."/>
        </authorList>
    </citation>
    <scope>NUCLEOTIDE SEQUENCE [LARGE SCALE GENOMIC DNA]</scope>
    <source>
        <strain evidence="5">DSM 19514</strain>
    </source>
</reference>
<dbReference type="AlphaFoldDB" id="A0A1M4VR63"/>
<dbReference type="InterPro" id="IPR027304">
    <property type="entry name" value="Trigger_fact/SurA_dom_sf"/>
</dbReference>
<protein>
    <submittedName>
        <fullName evidence="4">PPIC-type PPIASE domain-containing protein</fullName>
    </submittedName>
</protein>
<dbReference type="SUPFAM" id="SSF54534">
    <property type="entry name" value="FKBP-like"/>
    <property type="match status" value="1"/>
</dbReference>
<keyword evidence="5" id="KW-1185">Reference proteome</keyword>
<dbReference type="PANTHER" id="PTHR47245">
    <property type="entry name" value="PEPTIDYLPROLYL ISOMERASE"/>
    <property type="match status" value="1"/>
</dbReference>
<feature type="domain" description="PpiC" evidence="3">
    <location>
        <begin position="170"/>
        <end position="264"/>
    </location>
</feature>
<dbReference type="PROSITE" id="PS01096">
    <property type="entry name" value="PPIC_PPIASE_1"/>
    <property type="match status" value="1"/>
</dbReference>
<dbReference type="PANTHER" id="PTHR47245:SF2">
    <property type="entry name" value="PEPTIDYL-PROLYL CIS-TRANS ISOMERASE HP_0175-RELATED"/>
    <property type="match status" value="1"/>
</dbReference>
<dbReference type="STRING" id="1121881.SAMN02745225_01404"/>
<keyword evidence="1" id="KW-0697">Rotamase</keyword>
<name>A0A1M4VR63_9ACTN</name>
<dbReference type="InterPro" id="IPR023058">
    <property type="entry name" value="PPIase_PpiC_CS"/>
</dbReference>
<dbReference type="SUPFAM" id="SSF109998">
    <property type="entry name" value="Triger factor/SurA peptide-binding domain-like"/>
    <property type="match status" value="1"/>
</dbReference>
<feature type="signal peptide" evidence="2">
    <location>
        <begin position="1"/>
        <end position="28"/>
    </location>
</feature>
<dbReference type="InterPro" id="IPR050245">
    <property type="entry name" value="PrsA_foldase"/>
</dbReference>
<dbReference type="InterPro" id="IPR046357">
    <property type="entry name" value="PPIase_dom_sf"/>
</dbReference>
<dbReference type="Pfam" id="PF00639">
    <property type="entry name" value="Rotamase"/>
    <property type="match status" value="1"/>
</dbReference>
<evidence type="ECO:0000313" key="4">
    <source>
        <dbReference type="EMBL" id="SHE71333.1"/>
    </source>
</evidence>
<evidence type="ECO:0000256" key="2">
    <source>
        <dbReference type="SAM" id="SignalP"/>
    </source>
</evidence>
<dbReference type="Proteomes" id="UP000184295">
    <property type="component" value="Unassembled WGS sequence"/>
</dbReference>
<organism evidence="4 5">
    <name type="scientific">Ferrithrix thermotolerans DSM 19514</name>
    <dbReference type="NCBI Taxonomy" id="1121881"/>
    <lineage>
        <taxon>Bacteria</taxon>
        <taxon>Bacillati</taxon>
        <taxon>Actinomycetota</taxon>
        <taxon>Acidimicrobiia</taxon>
        <taxon>Acidimicrobiales</taxon>
        <taxon>Acidimicrobiaceae</taxon>
        <taxon>Ferrithrix</taxon>
    </lineage>
</organism>
<dbReference type="GO" id="GO:0003755">
    <property type="term" value="F:peptidyl-prolyl cis-trans isomerase activity"/>
    <property type="evidence" value="ECO:0007669"/>
    <property type="project" value="UniProtKB-KW"/>
</dbReference>
<keyword evidence="1" id="KW-0413">Isomerase</keyword>
<sequence length="340" mass="35116">MRVTPLKAISFVSLSAALLSSCSLSQYAAKVNGQVITQGQLVSELKDVASNKPFVAQIEKSQGSIYGSGAGTFSSAFTAEILNRRISVTLIQQALKKLHLPVSQSALAVAYPEAAAGFGGATVFAGFPKNYQAQLVNDTAAIDTLEAHLVGKSLSPTAVNNYYNQHVGAFTEYCSSDILVTTQSAAASIAKQVAAGSSFASLAQKDSKDTNTASNGGALGCGLLSQYSQAFGPSFAQEVSSLGVNQVSSPFQGSQGWYLIEVTSKPVVPETQAVPNIVTQLLGSAAPTKLADYVQSFAKASQVEVNPSYGRLSLANGQVSVLPPSAPSAAAQKAFFATPS</sequence>
<evidence type="ECO:0000313" key="5">
    <source>
        <dbReference type="Proteomes" id="UP000184295"/>
    </source>
</evidence>
<proteinExistence type="predicted"/>
<evidence type="ECO:0000256" key="1">
    <source>
        <dbReference type="PROSITE-ProRule" id="PRU00278"/>
    </source>
</evidence>